<evidence type="ECO:0000256" key="1">
    <source>
        <dbReference type="SAM" id="Phobius"/>
    </source>
</evidence>
<evidence type="ECO:0000313" key="2">
    <source>
        <dbReference type="EMBL" id="TDU89188.1"/>
    </source>
</evidence>
<dbReference type="AlphaFoldDB" id="A0A4R7TCU5"/>
<dbReference type="EMBL" id="SOCE01000001">
    <property type="protein sequence ID" value="TDU89188.1"/>
    <property type="molecule type" value="Genomic_DNA"/>
</dbReference>
<keyword evidence="1" id="KW-0472">Membrane</keyword>
<keyword evidence="1" id="KW-0812">Transmembrane</keyword>
<organism evidence="2 3">
    <name type="scientific">Kribbella voronezhensis</name>
    <dbReference type="NCBI Taxonomy" id="2512212"/>
    <lineage>
        <taxon>Bacteria</taxon>
        <taxon>Bacillati</taxon>
        <taxon>Actinomycetota</taxon>
        <taxon>Actinomycetes</taxon>
        <taxon>Propionibacteriales</taxon>
        <taxon>Kribbellaceae</taxon>
        <taxon>Kribbella</taxon>
    </lineage>
</organism>
<name>A0A4R7TCU5_9ACTN</name>
<keyword evidence="1" id="KW-1133">Transmembrane helix</keyword>
<feature type="transmembrane region" description="Helical" evidence="1">
    <location>
        <begin position="105"/>
        <end position="122"/>
    </location>
</feature>
<sequence length="225" mass="24048">MRDYAGGTWMIEIAAVVVAAATADGSDKVEWYHVLGGILLLPTLLIGIPSSYYVVKKTRLEALKLERELAAEPAQGSQPELSESVARTGQPAIARAVIARRVQDILLRAILMFLVLKAWDLLRELLDPVLVGARFGVGAAFSSFEVGSGPNAGEVIAVIALKLLAVAPTVAYWLIFISMGLPLVVDTLRALSIEPPPLLVRSSARRILVGIVILGLLATTLYRAG</sequence>
<dbReference type="Proteomes" id="UP000295151">
    <property type="component" value="Unassembled WGS sequence"/>
</dbReference>
<gene>
    <name evidence="2" type="ORF">EV138_2748</name>
</gene>
<evidence type="ECO:0000313" key="3">
    <source>
        <dbReference type="Proteomes" id="UP000295151"/>
    </source>
</evidence>
<protein>
    <submittedName>
        <fullName evidence="2">Uncharacterized protein</fullName>
    </submittedName>
</protein>
<feature type="transmembrane region" description="Helical" evidence="1">
    <location>
        <begin position="203"/>
        <end position="222"/>
    </location>
</feature>
<reference evidence="2 3" key="1">
    <citation type="submission" date="2019-03" db="EMBL/GenBank/DDBJ databases">
        <title>Genomic Encyclopedia of Type Strains, Phase III (KMG-III): the genomes of soil and plant-associated and newly described type strains.</title>
        <authorList>
            <person name="Whitman W."/>
        </authorList>
    </citation>
    <scope>NUCLEOTIDE SEQUENCE [LARGE SCALE GENOMIC DNA]</scope>
    <source>
        <strain evidence="2 3">VKM Ac-2575</strain>
    </source>
</reference>
<feature type="transmembrane region" description="Helical" evidence="1">
    <location>
        <begin position="31"/>
        <end position="55"/>
    </location>
</feature>
<proteinExistence type="predicted"/>
<comment type="caution">
    <text evidence="2">The sequence shown here is derived from an EMBL/GenBank/DDBJ whole genome shotgun (WGS) entry which is preliminary data.</text>
</comment>
<keyword evidence="3" id="KW-1185">Reference proteome</keyword>
<accession>A0A4R7TCU5</accession>